<proteinExistence type="predicted"/>
<organism evidence="1 2">
    <name type="scientific">Funneliformis caledonium</name>
    <dbReference type="NCBI Taxonomy" id="1117310"/>
    <lineage>
        <taxon>Eukaryota</taxon>
        <taxon>Fungi</taxon>
        <taxon>Fungi incertae sedis</taxon>
        <taxon>Mucoromycota</taxon>
        <taxon>Glomeromycotina</taxon>
        <taxon>Glomeromycetes</taxon>
        <taxon>Glomerales</taxon>
        <taxon>Glomeraceae</taxon>
        <taxon>Funneliformis</taxon>
    </lineage>
</organism>
<feature type="non-terminal residue" evidence="1">
    <location>
        <position position="97"/>
    </location>
</feature>
<name>A0A9N9FJ23_9GLOM</name>
<dbReference type="EMBL" id="CAJVPQ010001191">
    <property type="protein sequence ID" value="CAG8537617.1"/>
    <property type="molecule type" value="Genomic_DNA"/>
</dbReference>
<keyword evidence="2" id="KW-1185">Reference proteome</keyword>
<reference evidence="1" key="1">
    <citation type="submission" date="2021-06" db="EMBL/GenBank/DDBJ databases">
        <authorList>
            <person name="Kallberg Y."/>
            <person name="Tangrot J."/>
            <person name="Rosling A."/>
        </authorList>
    </citation>
    <scope>NUCLEOTIDE SEQUENCE</scope>
    <source>
        <strain evidence="1">UK204</strain>
    </source>
</reference>
<dbReference type="OrthoDB" id="2403804at2759"/>
<sequence length="97" mass="10704">QALVVPLLSPSVLNLLPLPPSYKDNVTNQQYVKEIERKQPPNINCCTDASNSKNIRTSYIRNSSTILPNIIISSPPEMSIAEKRPSRVVGKSKFIAA</sequence>
<evidence type="ECO:0000313" key="1">
    <source>
        <dbReference type="EMBL" id="CAG8537617.1"/>
    </source>
</evidence>
<evidence type="ECO:0000313" key="2">
    <source>
        <dbReference type="Proteomes" id="UP000789570"/>
    </source>
</evidence>
<gene>
    <name evidence="1" type="ORF">FCALED_LOCUS5481</name>
</gene>
<comment type="caution">
    <text evidence="1">The sequence shown here is derived from an EMBL/GenBank/DDBJ whole genome shotgun (WGS) entry which is preliminary data.</text>
</comment>
<protein>
    <submittedName>
        <fullName evidence="1">7847_t:CDS:1</fullName>
    </submittedName>
</protein>
<dbReference type="Proteomes" id="UP000789570">
    <property type="component" value="Unassembled WGS sequence"/>
</dbReference>
<dbReference type="AlphaFoldDB" id="A0A9N9FJ23"/>
<accession>A0A9N9FJ23</accession>